<name>C0XQ11_CORLD</name>
<dbReference type="eggNOG" id="COG2070">
    <property type="taxonomic scope" value="Bacteria"/>
</dbReference>
<accession>C0XQ11</accession>
<reference evidence="1" key="1">
    <citation type="submission" date="2009-01" db="EMBL/GenBank/DDBJ databases">
        <authorList>
            <person name="Qin X."/>
            <person name="Bachman B."/>
            <person name="Battles P."/>
            <person name="Bell A."/>
            <person name="Bess C."/>
            <person name="Bickham C."/>
            <person name="Chaboub L."/>
            <person name="Chen D."/>
            <person name="Coyle M."/>
            <person name="Deiros D.R."/>
            <person name="Dinh H."/>
            <person name="Forbes L."/>
            <person name="Fowler G."/>
            <person name="Francisco L."/>
            <person name="Fu Q."/>
            <person name="Gubbala S."/>
            <person name="Hale W."/>
            <person name="Han Y."/>
            <person name="Hemphill L."/>
            <person name="Highlander S.K."/>
            <person name="Hirani K."/>
            <person name="Hogues M."/>
            <person name="Jackson L."/>
            <person name="Jakkamsetti A."/>
            <person name="Javaid M."/>
            <person name="Jiang H."/>
            <person name="Korchina V."/>
            <person name="Kovar C."/>
            <person name="Lara F."/>
            <person name="Lee S."/>
            <person name="Mata R."/>
            <person name="Mathew T."/>
            <person name="Moen C."/>
            <person name="Morales K."/>
            <person name="Munidasa M."/>
            <person name="Nazareth L."/>
            <person name="Ngo R."/>
            <person name="Nguyen L."/>
            <person name="Okwuonu G."/>
            <person name="Ongeri F."/>
            <person name="Patil S."/>
            <person name="Petrosino J."/>
            <person name="Pham C."/>
            <person name="Pham P."/>
            <person name="Pu L.-L."/>
            <person name="Puazo M."/>
            <person name="Raj R."/>
            <person name="Reid J."/>
            <person name="Rouhana J."/>
            <person name="Saada N."/>
            <person name="Shang Y."/>
            <person name="Simmons D."/>
            <person name="Thornton R."/>
            <person name="Warren J."/>
            <person name="Weissenberger G."/>
            <person name="Zhang J."/>
            <person name="Zhang L."/>
            <person name="Zhou C."/>
            <person name="Zhu D."/>
            <person name="Muzny D."/>
            <person name="Worley K."/>
            <person name="Gibbs R."/>
        </authorList>
    </citation>
    <scope>NUCLEOTIDE SEQUENCE [LARGE SCALE GENOMIC DNA]</scope>
    <source>
        <strain evidence="1">DSM 44291</strain>
    </source>
</reference>
<dbReference type="RefSeq" id="WP_006841013.1">
    <property type="nucleotide sequence ID" value="NZ_GG667196.1"/>
</dbReference>
<organism evidence="1 2">
    <name type="scientific">Corynebacterium lipophiloflavum (strain ATCC 700352 / DSM 44291 / CCUG 37336 / JCM 10383 / DMMZ 1944)</name>
    <dbReference type="NCBI Taxonomy" id="525263"/>
    <lineage>
        <taxon>Bacteria</taxon>
        <taxon>Bacillati</taxon>
        <taxon>Actinomycetota</taxon>
        <taxon>Actinomycetes</taxon>
        <taxon>Mycobacteriales</taxon>
        <taxon>Corynebacteriaceae</taxon>
        <taxon>Corynebacterium</taxon>
    </lineage>
</organism>
<gene>
    <name evidence="1" type="ORF">HMPREF0298_0531</name>
</gene>
<dbReference type="STRING" id="525263.HMPREF0298_0531"/>
<sequence>MRGTVDLPVIAAGGVLGRRDVVKLIDAGAASVACGSAFLLAEEAGTSRANREAMRGGGVSVSSRAFSGRWARGLETEFTRSHPNMPAIYPYLKPMVPDNLYCLVWADFEGIAQAPAARIEAALTP</sequence>
<proteinExistence type="predicted"/>
<dbReference type="InterPro" id="IPR001295">
    <property type="entry name" value="Dihydroorotate_DH_CS"/>
</dbReference>
<dbReference type="HOGENOM" id="CLU_1988892_0_0_11"/>
<dbReference type="PANTHER" id="PTHR42747:SF3">
    <property type="entry name" value="NITRONATE MONOOXYGENASE-RELATED"/>
    <property type="match status" value="1"/>
</dbReference>
<dbReference type="Proteomes" id="UP000006196">
    <property type="component" value="Unassembled WGS sequence"/>
</dbReference>
<dbReference type="GO" id="GO:0018580">
    <property type="term" value="F:nitronate monooxygenase activity"/>
    <property type="evidence" value="ECO:0007669"/>
    <property type="project" value="TreeGrafter"/>
</dbReference>
<evidence type="ECO:0000313" key="2">
    <source>
        <dbReference type="Proteomes" id="UP000006196"/>
    </source>
</evidence>
<dbReference type="PANTHER" id="PTHR42747">
    <property type="entry name" value="NITRONATE MONOOXYGENASE-RELATED"/>
    <property type="match status" value="1"/>
</dbReference>
<dbReference type="Pfam" id="PF03060">
    <property type="entry name" value="NMO"/>
    <property type="match status" value="1"/>
</dbReference>
<dbReference type="InterPro" id="IPR013785">
    <property type="entry name" value="Aldolase_TIM"/>
</dbReference>
<evidence type="ECO:0000313" key="1">
    <source>
        <dbReference type="EMBL" id="EEI17655.1"/>
    </source>
</evidence>
<dbReference type="AlphaFoldDB" id="C0XQ11"/>
<dbReference type="Gene3D" id="3.20.20.70">
    <property type="entry name" value="Aldolase class I"/>
    <property type="match status" value="1"/>
</dbReference>
<dbReference type="GO" id="GO:0016627">
    <property type="term" value="F:oxidoreductase activity, acting on the CH-CH group of donors"/>
    <property type="evidence" value="ECO:0007669"/>
    <property type="project" value="InterPro"/>
</dbReference>
<dbReference type="PROSITE" id="PS00912">
    <property type="entry name" value="DHODEHASE_2"/>
    <property type="match status" value="1"/>
</dbReference>
<dbReference type="GO" id="GO:0006207">
    <property type="term" value="P:'de novo' pyrimidine nucleobase biosynthetic process"/>
    <property type="evidence" value="ECO:0007669"/>
    <property type="project" value="InterPro"/>
</dbReference>
<protein>
    <submittedName>
        <fullName evidence="1">Tat pathway signal sequence domain protein</fullName>
    </submittedName>
</protein>
<dbReference type="SUPFAM" id="SSF51412">
    <property type="entry name" value="Inosine monophosphate dehydrogenase (IMPDH)"/>
    <property type="match status" value="1"/>
</dbReference>
<keyword evidence="2" id="KW-1185">Reference proteome</keyword>
<comment type="caution">
    <text evidence="1">The sequence shown here is derived from an EMBL/GenBank/DDBJ whole genome shotgun (WGS) entry which is preliminary data.</text>
</comment>
<dbReference type="EMBL" id="ACHJ01000032">
    <property type="protein sequence ID" value="EEI17655.1"/>
    <property type="molecule type" value="Genomic_DNA"/>
</dbReference>